<organism evidence="3 4">
    <name type="scientific">Streptomyces incanus</name>
    <dbReference type="NCBI Taxonomy" id="887453"/>
    <lineage>
        <taxon>Bacteria</taxon>
        <taxon>Bacillati</taxon>
        <taxon>Actinomycetota</taxon>
        <taxon>Actinomycetes</taxon>
        <taxon>Kitasatosporales</taxon>
        <taxon>Streptomycetaceae</taxon>
        <taxon>Streptomyces</taxon>
    </lineage>
</organism>
<dbReference type="Proteomes" id="UP001596183">
    <property type="component" value="Unassembled WGS sequence"/>
</dbReference>
<evidence type="ECO:0000256" key="1">
    <source>
        <dbReference type="SAM" id="MobiDB-lite"/>
    </source>
</evidence>
<dbReference type="InterPro" id="IPR012337">
    <property type="entry name" value="RNaseH-like_sf"/>
</dbReference>
<dbReference type="RefSeq" id="WP_381205905.1">
    <property type="nucleotide sequence ID" value="NZ_JBHSPC010000013.1"/>
</dbReference>
<reference evidence="4" key="1">
    <citation type="journal article" date="2019" name="Int. J. Syst. Evol. Microbiol.">
        <title>The Global Catalogue of Microorganisms (GCM) 10K type strain sequencing project: providing services to taxonomists for standard genome sequencing and annotation.</title>
        <authorList>
            <consortium name="The Broad Institute Genomics Platform"/>
            <consortium name="The Broad Institute Genome Sequencing Center for Infectious Disease"/>
            <person name="Wu L."/>
            <person name="Ma J."/>
        </authorList>
    </citation>
    <scope>NUCLEOTIDE SEQUENCE [LARGE SCALE GENOMIC DNA]</scope>
    <source>
        <strain evidence="4">JCM 13852</strain>
    </source>
</reference>
<dbReference type="Pfam" id="PF13683">
    <property type="entry name" value="rve_3"/>
    <property type="match status" value="1"/>
</dbReference>
<name>A0ABW0XHY7_9ACTN</name>
<dbReference type="InterPro" id="IPR001584">
    <property type="entry name" value="Integrase_cat-core"/>
</dbReference>
<proteinExistence type="predicted"/>
<dbReference type="EMBL" id="JBHSPC010000013">
    <property type="protein sequence ID" value="MFC5669383.1"/>
    <property type="molecule type" value="Genomic_DNA"/>
</dbReference>
<evidence type="ECO:0000313" key="4">
    <source>
        <dbReference type="Proteomes" id="UP001596183"/>
    </source>
</evidence>
<evidence type="ECO:0000313" key="3">
    <source>
        <dbReference type="EMBL" id="MFC5669383.1"/>
    </source>
</evidence>
<feature type="region of interest" description="Disordered" evidence="1">
    <location>
        <begin position="50"/>
        <end position="71"/>
    </location>
</feature>
<keyword evidence="4" id="KW-1185">Reference proteome</keyword>
<sequence>MPLSAPPAPRGNARCERVSGAIRREVPGHLLVGNEAHAHRVLAEYREHCTTHRPHRSRDQRTPEARVRSAVWHERGSRGLLRTHVLGGAVNESRDTA</sequence>
<feature type="compositionally biased region" description="Basic and acidic residues" evidence="1">
    <location>
        <begin position="57"/>
        <end position="71"/>
    </location>
</feature>
<evidence type="ECO:0000259" key="2">
    <source>
        <dbReference type="Pfam" id="PF13683"/>
    </source>
</evidence>
<accession>A0ABW0XHY7</accession>
<comment type="caution">
    <text evidence="3">The sequence shown here is derived from an EMBL/GenBank/DDBJ whole genome shotgun (WGS) entry which is preliminary data.</text>
</comment>
<dbReference type="SUPFAM" id="SSF53098">
    <property type="entry name" value="Ribonuclease H-like"/>
    <property type="match status" value="1"/>
</dbReference>
<protein>
    <submittedName>
        <fullName evidence="3">Integrase core domain-containing protein</fullName>
    </submittedName>
</protein>
<gene>
    <name evidence="3" type="ORF">ACFP2V_04400</name>
</gene>
<feature type="domain" description="Integrase catalytic" evidence="2">
    <location>
        <begin position="4"/>
        <end position="63"/>
    </location>
</feature>